<feature type="transmembrane region" description="Helical" evidence="2">
    <location>
        <begin position="194"/>
        <end position="212"/>
    </location>
</feature>
<keyword evidence="2" id="KW-0472">Membrane</keyword>
<dbReference type="AlphaFoldDB" id="A0A9D7IAE7"/>
<organism evidence="3 4">
    <name type="scientific">Candidatus Propionivibrio dominans</name>
    <dbReference type="NCBI Taxonomy" id="2954373"/>
    <lineage>
        <taxon>Bacteria</taxon>
        <taxon>Pseudomonadati</taxon>
        <taxon>Pseudomonadota</taxon>
        <taxon>Betaproteobacteria</taxon>
        <taxon>Rhodocyclales</taxon>
        <taxon>Rhodocyclaceae</taxon>
        <taxon>Propionivibrio</taxon>
    </lineage>
</organism>
<dbReference type="NCBIfam" id="NF037959">
    <property type="entry name" value="MFS_SpdSyn"/>
    <property type="match status" value="1"/>
</dbReference>
<accession>A0A9D7IAE7</accession>
<reference evidence="3" key="1">
    <citation type="submission" date="2020-10" db="EMBL/GenBank/DDBJ databases">
        <title>Connecting structure to function with the recovery of over 1000 high-quality activated sludge metagenome-assembled genomes encoding full-length rRNA genes using long-read sequencing.</title>
        <authorList>
            <person name="Singleton C.M."/>
            <person name="Petriglieri F."/>
            <person name="Kristensen J.M."/>
            <person name="Kirkegaard R.H."/>
            <person name="Michaelsen T.Y."/>
            <person name="Andersen M.H."/>
            <person name="Karst S.M."/>
            <person name="Dueholm M.S."/>
            <person name="Nielsen P.H."/>
            <person name="Albertsen M."/>
        </authorList>
    </citation>
    <scope>NUCLEOTIDE SEQUENCE</scope>
    <source>
        <strain evidence="3">EsbW_18-Q3-R4-48_MAXAC.044</strain>
    </source>
</reference>
<evidence type="ECO:0000256" key="1">
    <source>
        <dbReference type="ARBA" id="ARBA00023115"/>
    </source>
</evidence>
<dbReference type="Pfam" id="PF01564">
    <property type="entry name" value="Spermine_synth"/>
    <property type="match status" value="1"/>
</dbReference>
<dbReference type="InterPro" id="IPR029063">
    <property type="entry name" value="SAM-dependent_MTases_sf"/>
</dbReference>
<feature type="transmembrane region" description="Helical" evidence="2">
    <location>
        <begin position="169"/>
        <end position="187"/>
    </location>
</feature>
<keyword evidence="1" id="KW-0620">Polyamine biosynthesis</keyword>
<dbReference type="EMBL" id="JADJNC010000060">
    <property type="protein sequence ID" value="MBK7425118.1"/>
    <property type="molecule type" value="Genomic_DNA"/>
</dbReference>
<dbReference type="PANTHER" id="PTHR43317:SF1">
    <property type="entry name" value="THERMOSPERMINE SYNTHASE ACAULIS5"/>
    <property type="match status" value="1"/>
</dbReference>
<evidence type="ECO:0000313" key="4">
    <source>
        <dbReference type="Proteomes" id="UP000886602"/>
    </source>
</evidence>
<name>A0A9D7IAE7_9RHOO</name>
<evidence type="ECO:0000313" key="3">
    <source>
        <dbReference type="EMBL" id="MBK7425118.1"/>
    </source>
</evidence>
<dbReference type="SUPFAM" id="SSF53335">
    <property type="entry name" value="S-adenosyl-L-methionine-dependent methyltransferases"/>
    <property type="match status" value="1"/>
</dbReference>
<dbReference type="PANTHER" id="PTHR43317">
    <property type="entry name" value="THERMOSPERMINE SYNTHASE ACAULIS5"/>
    <property type="match status" value="1"/>
</dbReference>
<dbReference type="GO" id="GO:0006596">
    <property type="term" value="P:polyamine biosynthetic process"/>
    <property type="evidence" value="ECO:0007669"/>
    <property type="project" value="UniProtKB-KW"/>
</dbReference>
<feature type="transmembrane region" description="Helical" evidence="2">
    <location>
        <begin position="143"/>
        <end position="163"/>
    </location>
</feature>
<dbReference type="Proteomes" id="UP000886602">
    <property type="component" value="Unassembled WGS sequence"/>
</dbReference>
<feature type="transmembrane region" description="Helical" evidence="2">
    <location>
        <begin position="94"/>
        <end position="122"/>
    </location>
</feature>
<feature type="transmembrane region" description="Helical" evidence="2">
    <location>
        <begin position="33"/>
        <end position="56"/>
    </location>
</feature>
<keyword evidence="2" id="KW-1133">Transmembrane helix</keyword>
<protein>
    <submittedName>
        <fullName evidence="3">Fused MFS/spermidine synthase</fullName>
    </submittedName>
</protein>
<comment type="caution">
    <text evidence="3">The sequence shown here is derived from an EMBL/GenBank/DDBJ whole genome shotgun (WGS) entry which is preliminary data.</text>
</comment>
<dbReference type="CDD" id="cd02440">
    <property type="entry name" value="AdoMet_MTases"/>
    <property type="match status" value="1"/>
</dbReference>
<dbReference type="Gene3D" id="3.40.50.150">
    <property type="entry name" value="Vaccinia Virus protein VP39"/>
    <property type="match status" value="1"/>
</dbReference>
<evidence type="ECO:0000256" key="2">
    <source>
        <dbReference type="SAM" id="Phobius"/>
    </source>
</evidence>
<feature type="transmembrane region" description="Helical" evidence="2">
    <location>
        <begin position="68"/>
        <end position="88"/>
    </location>
</feature>
<keyword evidence="2" id="KW-0812">Transmembrane</keyword>
<gene>
    <name evidence="3" type="ORF">IPJ48_19700</name>
</gene>
<sequence>MLNPLSRPLLFAVVFIEGFSSLGAEVIALRQIIPHMGSSIVVTAPTIGFFLLALALGYHTGAKVAGNYLALVARNFLIAAALAGAGLAGVTVDLIFAAISLPLLAYLVFIAAVLCPLAWLLGQTVPILTNLMQHQRTGEASGYALYYSTLGSFLASLLLSLLIMQWLGVSAAVALCALLLLVGAALLSARNWRTALAALAVIALTLVCTTWTRPEIETAYASYTVTPVDIKGAINPRAFKNNNSLASLIDEGEPRHYTRYVHHIRRILLEDLAFRERRILVLGAGGFTLSHREPDNHYTYVDIDPAIRRIAEEKFLGEAALGEFIVDDARHFVASSERRFDAVVVDVYSAHSSIPGHLVTREFWQGTRRVLTAEGVMIANLILDSRLDTPYARNLLATIESIYGRCAVEVLHRTQPLSNVIVICHNGNRPRETSLYVDERNAVDFDRLRSR</sequence>
<proteinExistence type="predicted"/>